<evidence type="ECO:0000256" key="7">
    <source>
        <dbReference type="ARBA" id="ARBA00023118"/>
    </source>
</evidence>
<gene>
    <name evidence="11" type="ORF">A5888_003461</name>
</gene>
<organism evidence="11 12">
    <name type="scientific">Candidatus Enterococcus clewellii</name>
    <dbReference type="NCBI Taxonomy" id="1834193"/>
    <lineage>
        <taxon>Bacteria</taxon>
        <taxon>Bacillati</taxon>
        <taxon>Bacillota</taxon>
        <taxon>Bacilli</taxon>
        <taxon>Lactobacillales</taxon>
        <taxon>Enterococcaceae</taxon>
        <taxon>Enterococcus</taxon>
    </lineage>
</organism>
<dbReference type="GO" id="GO:0003723">
    <property type="term" value="F:RNA binding"/>
    <property type="evidence" value="ECO:0007669"/>
    <property type="project" value="InterPro"/>
</dbReference>
<dbReference type="InterPro" id="IPR051083">
    <property type="entry name" value="GrpII_Intron_Splice-Mob/Def"/>
</dbReference>
<keyword evidence="7" id="KW-0051">Antiviral defense</keyword>
<dbReference type="PROSITE" id="PS50878">
    <property type="entry name" value="RT_POL"/>
    <property type="match status" value="1"/>
</dbReference>
<dbReference type="GO" id="GO:0003964">
    <property type="term" value="F:RNA-directed DNA polymerase activity"/>
    <property type="evidence" value="ECO:0007669"/>
    <property type="project" value="UniProtKB-KW"/>
</dbReference>
<dbReference type="EMBL" id="CP147247">
    <property type="protein sequence ID" value="WYJ91693.1"/>
    <property type="molecule type" value="Genomic_DNA"/>
</dbReference>
<evidence type="ECO:0000313" key="11">
    <source>
        <dbReference type="EMBL" id="WYJ91693.1"/>
    </source>
</evidence>
<feature type="domain" description="Reverse transcriptase" evidence="10">
    <location>
        <begin position="35"/>
        <end position="246"/>
    </location>
</feature>
<evidence type="ECO:0000256" key="8">
    <source>
        <dbReference type="ARBA" id="ARBA00034120"/>
    </source>
</evidence>
<comment type="catalytic activity">
    <reaction evidence="9">
        <text>DNA(n) + a 2'-deoxyribonucleoside 5'-triphosphate = DNA(n+1) + diphosphate</text>
        <dbReference type="Rhea" id="RHEA:22508"/>
        <dbReference type="Rhea" id="RHEA-COMP:17339"/>
        <dbReference type="Rhea" id="RHEA-COMP:17340"/>
        <dbReference type="ChEBI" id="CHEBI:33019"/>
        <dbReference type="ChEBI" id="CHEBI:61560"/>
        <dbReference type="ChEBI" id="CHEBI:173112"/>
        <dbReference type="EC" id="2.7.7.49"/>
    </reaction>
</comment>
<dbReference type="RefSeq" id="WP_339101751.1">
    <property type="nucleotide sequence ID" value="NZ_CP147247.1"/>
</dbReference>
<reference evidence="11" key="1">
    <citation type="submission" date="2017-05" db="EMBL/GenBank/DDBJ databases">
        <authorList>
            <consortium name="The Broad Institute Genomics Platform"/>
            <consortium name="The Broad Institute Genomic Center for Infectious Diseases"/>
            <person name="Earl A."/>
            <person name="Manson A."/>
            <person name="Schwartman J."/>
            <person name="Gilmore M."/>
            <person name="Abouelleil A."/>
            <person name="Cao P."/>
            <person name="Chapman S."/>
            <person name="Cusick C."/>
            <person name="Shea T."/>
            <person name="Young S."/>
            <person name="Neafsey D."/>
            <person name="Nusbaum C."/>
            <person name="Birren B."/>
        </authorList>
    </citation>
    <scope>NUCLEOTIDE SEQUENCE</scope>
    <source>
        <strain evidence="11">9E7_DIV0242</strain>
    </source>
</reference>
<dbReference type="InterPro" id="IPR000477">
    <property type="entry name" value="RT_dom"/>
</dbReference>
<dbReference type="SUPFAM" id="SSF56672">
    <property type="entry name" value="DNA/RNA polymerases"/>
    <property type="match status" value="1"/>
</dbReference>
<evidence type="ECO:0000256" key="9">
    <source>
        <dbReference type="ARBA" id="ARBA00048173"/>
    </source>
</evidence>
<dbReference type="PRINTS" id="PR00866">
    <property type="entry name" value="RNADNAPOLMS"/>
</dbReference>
<keyword evidence="5" id="KW-0460">Magnesium</keyword>
<dbReference type="InterPro" id="IPR043502">
    <property type="entry name" value="DNA/RNA_pol_sf"/>
</dbReference>
<proteinExistence type="inferred from homology"/>
<keyword evidence="2" id="KW-0808">Transferase</keyword>
<name>A0AAQ3Y2F4_9ENTE</name>
<dbReference type="Pfam" id="PF00078">
    <property type="entry name" value="RVT_1"/>
    <property type="match status" value="1"/>
</dbReference>
<accession>A0AAQ3Y2F4</accession>
<protein>
    <recommendedName>
        <fullName evidence="1">RNA-directed DNA polymerase</fullName>
        <ecNumber evidence="1">2.7.7.49</ecNumber>
    </recommendedName>
</protein>
<evidence type="ECO:0000256" key="1">
    <source>
        <dbReference type="ARBA" id="ARBA00012493"/>
    </source>
</evidence>
<dbReference type="GO" id="GO:0051607">
    <property type="term" value="P:defense response to virus"/>
    <property type="evidence" value="ECO:0007669"/>
    <property type="project" value="UniProtKB-KW"/>
</dbReference>
<dbReference type="PANTHER" id="PTHR34047:SF7">
    <property type="entry name" value="RNA-DIRECTED DNA POLYMERASE"/>
    <property type="match status" value="1"/>
</dbReference>
<evidence type="ECO:0000256" key="5">
    <source>
        <dbReference type="ARBA" id="ARBA00022842"/>
    </source>
</evidence>
<evidence type="ECO:0000313" key="12">
    <source>
        <dbReference type="Proteomes" id="UP000195141"/>
    </source>
</evidence>
<dbReference type="Proteomes" id="UP000195141">
    <property type="component" value="Chromosome"/>
</dbReference>
<dbReference type="PANTHER" id="PTHR34047">
    <property type="entry name" value="NUCLEAR INTRON MATURASE 1, MITOCHONDRIAL-RELATED"/>
    <property type="match status" value="1"/>
</dbReference>
<evidence type="ECO:0000256" key="3">
    <source>
        <dbReference type="ARBA" id="ARBA00022695"/>
    </source>
</evidence>
<dbReference type="AlphaFoldDB" id="A0AAQ3Y2F4"/>
<keyword evidence="6" id="KW-0695">RNA-directed DNA polymerase</keyword>
<sequence>MSRDIWKYITVEQCNEFLLSFQLLGETTLSNKEQITCLYSLSNTLEKHYEQYTLVKSNGGTRKITKPDERLKLVQKNILANILSQRSVSIYATAYQKGVGLIMNAQPHTEKQQILKLDIEDFFDSISFSQVYAYGFPRSYFPKATAGLLTNLCCYNHCLPQGAPTSPMISNLVLRSFDDSIGQWCVEKGISYTRFCDDMTFSGTFDATTVKNKVQAFLVELGFSLNKKKTRVISKHEQQTVTGIVVNEKSQAPRTYRKQLRQEIYYCMKFGVSSHIARKTAVAPHLIEQRTIENYLLSLLSKTNFILQINPLDEEFLQARTQLKVLLTEHRQVYR</sequence>
<keyword evidence="12" id="KW-1185">Reference proteome</keyword>
<comment type="similarity">
    <text evidence="8">Belongs to the bacterial reverse transcriptase family.</text>
</comment>
<dbReference type="InterPro" id="IPR000123">
    <property type="entry name" value="Reverse_transcriptase_msDNA"/>
</dbReference>
<evidence type="ECO:0000256" key="4">
    <source>
        <dbReference type="ARBA" id="ARBA00022723"/>
    </source>
</evidence>
<keyword evidence="3" id="KW-0548">Nucleotidyltransferase</keyword>
<keyword evidence="4" id="KW-0479">Metal-binding</keyword>
<evidence type="ECO:0000259" key="10">
    <source>
        <dbReference type="PROSITE" id="PS50878"/>
    </source>
</evidence>
<dbReference type="EC" id="2.7.7.49" evidence="1"/>
<dbReference type="GO" id="GO:0046872">
    <property type="term" value="F:metal ion binding"/>
    <property type="evidence" value="ECO:0007669"/>
    <property type="project" value="UniProtKB-KW"/>
</dbReference>
<dbReference type="CDD" id="cd03487">
    <property type="entry name" value="RT_Bac_retron_II"/>
    <property type="match status" value="1"/>
</dbReference>
<evidence type="ECO:0000256" key="2">
    <source>
        <dbReference type="ARBA" id="ARBA00022679"/>
    </source>
</evidence>
<reference evidence="11" key="2">
    <citation type="submission" date="2024-03" db="EMBL/GenBank/DDBJ databases">
        <title>The Genome Sequence of Enterococcus sp. DIV0242b.</title>
        <authorList>
            <consortium name="The Broad Institute Genomics Platform"/>
            <consortium name="The Broad Institute Microbial Omics Core"/>
            <consortium name="The Broad Institute Genomic Center for Infectious Diseases"/>
            <person name="Earl A."/>
            <person name="Manson A."/>
            <person name="Gilmore M."/>
            <person name="Schwartman J."/>
            <person name="Shea T."/>
            <person name="Abouelleil A."/>
            <person name="Cao P."/>
            <person name="Chapman S."/>
            <person name="Cusick C."/>
            <person name="Young S."/>
            <person name="Neafsey D."/>
            <person name="Nusbaum C."/>
            <person name="Birren B."/>
        </authorList>
    </citation>
    <scope>NUCLEOTIDE SEQUENCE</scope>
    <source>
        <strain evidence="11">9E7_DIV0242</strain>
    </source>
</reference>
<evidence type="ECO:0000256" key="6">
    <source>
        <dbReference type="ARBA" id="ARBA00022918"/>
    </source>
</evidence>